<evidence type="ECO:0000256" key="2">
    <source>
        <dbReference type="SAM" id="MobiDB-lite"/>
    </source>
</evidence>
<evidence type="ECO:0000313" key="4">
    <source>
        <dbReference type="EMBL" id="QAY67074.1"/>
    </source>
</evidence>
<evidence type="ECO:0000313" key="5">
    <source>
        <dbReference type="Proteomes" id="UP000293568"/>
    </source>
</evidence>
<feature type="region of interest" description="Disordered" evidence="2">
    <location>
        <begin position="315"/>
        <end position="354"/>
    </location>
</feature>
<name>A0A4P6EVP3_9BACL</name>
<comment type="similarity">
    <text evidence="1">Belongs to the LytR/CpsA/Psr (LCP) family.</text>
</comment>
<accession>A0A4P6EVP3</accession>
<sequence length="354" mass="38885">MRSKPTKKRPWKWVLITLLVLVVAGIAGATYWGVGVYNALDDFSKPQDESRFSQFEPTDNEPPKWQGTERVNILLLGGDARGLAKNQVPRSDSILIASIDPLTKKADLFSVLRDTYVDIDGHGKDRINTAITYGGPQLAMKTIGDLLGLPIQYYVYTDFEGFKALVDSIGGIDYDVEKDMHYTDNADDNRYDIDLKAGYQHLDGDHALQYVRFRHDAMSDFTRTERQRNFIMAVAGKMQSTWNIVQMGKILNNVSDYIETNLSVMDMLKLGQLGVESHFAGTAQIPPMDQISEERVGGASVIGIKDPDDIKAFVQQTLAADDSAATPDPNASADPNASPDTNASGPAADSGSDN</sequence>
<dbReference type="RefSeq" id="WP_129441316.1">
    <property type="nucleotide sequence ID" value="NZ_CP035492.1"/>
</dbReference>
<feature type="domain" description="Cell envelope-related transcriptional attenuator" evidence="3">
    <location>
        <begin position="90"/>
        <end position="239"/>
    </location>
</feature>
<dbReference type="Pfam" id="PF03816">
    <property type="entry name" value="LytR_cpsA_psr"/>
    <property type="match status" value="1"/>
</dbReference>
<dbReference type="PANTHER" id="PTHR33392">
    <property type="entry name" value="POLYISOPRENYL-TEICHOIC ACID--PEPTIDOGLYCAN TEICHOIC ACID TRANSFERASE TAGU"/>
    <property type="match status" value="1"/>
</dbReference>
<keyword evidence="5" id="KW-1185">Reference proteome</keyword>
<reference evidence="4 5" key="1">
    <citation type="submission" date="2019-01" db="EMBL/GenBank/DDBJ databases">
        <title>Genome sequencing of strain FW100M-2.</title>
        <authorList>
            <person name="Heo J."/>
            <person name="Kim S.-J."/>
            <person name="Kim J.-S."/>
            <person name="Hong S.-B."/>
            <person name="Kwon S.-W."/>
        </authorList>
    </citation>
    <scope>NUCLEOTIDE SEQUENCE [LARGE SCALE GENOMIC DNA]</scope>
    <source>
        <strain evidence="4 5">FW100M-2</strain>
    </source>
</reference>
<evidence type="ECO:0000256" key="1">
    <source>
        <dbReference type="ARBA" id="ARBA00006068"/>
    </source>
</evidence>
<dbReference type="InterPro" id="IPR004474">
    <property type="entry name" value="LytR_CpsA_psr"/>
</dbReference>
<dbReference type="OrthoDB" id="9782542at2"/>
<dbReference type="EMBL" id="CP035492">
    <property type="protein sequence ID" value="QAY67074.1"/>
    <property type="molecule type" value="Genomic_DNA"/>
</dbReference>
<feature type="compositionally biased region" description="Polar residues" evidence="2">
    <location>
        <begin position="333"/>
        <end position="344"/>
    </location>
</feature>
<evidence type="ECO:0000259" key="3">
    <source>
        <dbReference type="Pfam" id="PF03816"/>
    </source>
</evidence>
<organism evidence="4 5">
    <name type="scientific">Paenibacillus protaetiae</name>
    <dbReference type="NCBI Taxonomy" id="2509456"/>
    <lineage>
        <taxon>Bacteria</taxon>
        <taxon>Bacillati</taxon>
        <taxon>Bacillota</taxon>
        <taxon>Bacilli</taxon>
        <taxon>Bacillales</taxon>
        <taxon>Paenibacillaceae</taxon>
        <taxon>Paenibacillus</taxon>
    </lineage>
</organism>
<dbReference type="NCBIfam" id="TIGR00350">
    <property type="entry name" value="lytR_cpsA_psr"/>
    <property type="match status" value="1"/>
</dbReference>
<dbReference type="KEGG" id="pprt:ET464_12375"/>
<dbReference type="AlphaFoldDB" id="A0A4P6EVP3"/>
<dbReference type="InterPro" id="IPR050922">
    <property type="entry name" value="LytR/CpsA/Psr_CW_biosynth"/>
</dbReference>
<proteinExistence type="inferred from homology"/>
<dbReference type="PANTHER" id="PTHR33392:SF6">
    <property type="entry name" value="POLYISOPRENYL-TEICHOIC ACID--PEPTIDOGLYCAN TEICHOIC ACID TRANSFERASE TAGU"/>
    <property type="match status" value="1"/>
</dbReference>
<dbReference type="Gene3D" id="3.40.630.190">
    <property type="entry name" value="LCP protein"/>
    <property type="match status" value="1"/>
</dbReference>
<protein>
    <submittedName>
        <fullName evidence="4">LytR family transcriptional regulator</fullName>
    </submittedName>
</protein>
<dbReference type="Proteomes" id="UP000293568">
    <property type="component" value="Chromosome"/>
</dbReference>
<gene>
    <name evidence="4" type="ORF">ET464_12375</name>
</gene>